<evidence type="ECO:0000256" key="4">
    <source>
        <dbReference type="ARBA" id="ARBA00022989"/>
    </source>
</evidence>
<dbReference type="InterPro" id="IPR006037">
    <property type="entry name" value="RCK_C"/>
</dbReference>
<evidence type="ECO:0000313" key="11">
    <source>
        <dbReference type="Proteomes" id="UP000245695"/>
    </source>
</evidence>
<dbReference type="AlphaFoldDB" id="A0A2P2BUD9"/>
<evidence type="ECO:0000256" key="6">
    <source>
        <dbReference type="ARBA" id="ARBA00023136"/>
    </source>
</evidence>
<feature type="transmembrane region" description="Helical" evidence="8">
    <location>
        <begin position="307"/>
        <end position="328"/>
    </location>
</feature>
<feature type="transmembrane region" description="Helical" evidence="8">
    <location>
        <begin position="23"/>
        <end position="43"/>
    </location>
</feature>
<keyword evidence="2" id="KW-0813">Transport</keyword>
<dbReference type="InterPro" id="IPR036721">
    <property type="entry name" value="RCK_C_sf"/>
</dbReference>
<accession>A0A2P2BUD9</accession>
<dbReference type="PRINTS" id="PR00762">
    <property type="entry name" value="CLCHANNEL"/>
</dbReference>
<dbReference type="EMBL" id="LN650648">
    <property type="protein sequence ID" value="CEI73985.1"/>
    <property type="molecule type" value="Genomic_DNA"/>
</dbReference>
<dbReference type="PROSITE" id="PS51202">
    <property type="entry name" value="RCK_C"/>
    <property type="match status" value="1"/>
</dbReference>
<dbReference type="InterPro" id="IPR014743">
    <property type="entry name" value="Cl-channel_core"/>
</dbReference>
<name>A0A2P2BUD9_9FIRM</name>
<evidence type="ECO:0000256" key="7">
    <source>
        <dbReference type="ARBA" id="ARBA00023214"/>
    </source>
</evidence>
<dbReference type="GO" id="GO:0008324">
    <property type="term" value="F:monoatomic cation transmembrane transporter activity"/>
    <property type="evidence" value="ECO:0007669"/>
    <property type="project" value="InterPro"/>
</dbReference>
<dbReference type="InterPro" id="IPR001807">
    <property type="entry name" value="ClC"/>
</dbReference>
<dbReference type="Gene3D" id="1.10.3080.10">
    <property type="entry name" value="Clc chloride channel"/>
    <property type="match status" value="1"/>
</dbReference>
<evidence type="ECO:0000256" key="8">
    <source>
        <dbReference type="SAM" id="Phobius"/>
    </source>
</evidence>
<dbReference type="RefSeq" id="WP_092923618.1">
    <property type="nucleotide sequence ID" value="NZ_FJTZ01000012.1"/>
</dbReference>
<keyword evidence="3 8" id="KW-0812">Transmembrane</keyword>
<feature type="domain" description="RCK C-terminal" evidence="9">
    <location>
        <begin position="435"/>
        <end position="517"/>
    </location>
</feature>
<dbReference type="Pfam" id="PF02080">
    <property type="entry name" value="TrkA_C"/>
    <property type="match status" value="1"/>
</dbReference>
<proteinExistence type="predicted"/>
<dbReference type="GO" id="GO:0005886">
    <property type="term" value="C:plasma membrane"/>
    <property type="evidence" value="ECO:0007669"/>
    <property type="project" value="TreeGrafter"/>
</dbReference>
<feature type="transmembrane region" description="Helical" evidence="8">
    <location>
        <begin position="335"/>
        <end position="358"/>
    </location>
</feature>
<comment type="subcellular location">
    <subcellularLocation>
        <location evidence="1">Membrane</location>
        <topology evidence="1">Multi-pass membrane protein</topology>
    </subcellularLocation>
</comment>
<dbReference type="GO" id="GO:0005247">
    <property type="term" value="F:voltage-gated chloride channel activity"/>
    <property type="evidence" value="ECO:0007669"/>
    <property type="project" value="TreeGrafter"/>
</dbReference>
<evidence type="ECO:0000256" key="2">
    <source>
        <dbReference type="ARBA" id="ARBA00022448"/>
    </source>
</evidence>
<evidence type="ECO:0000259" key="9">
    <source>
        <dbReference type="PROSITE" id="PS51202"/>
    </source>
</evidence>
<dbReference type="Gene3D" id="3.30.70.1450">
    <property type="entry name" value="Regulator of K+ conductance, C-terminal domain"/>
    <property type="match status" value="1"/>
</dbReference>
<feature type="transmembrane region" description="Helical" evidence="8">
    <location>
        <begin position="161"/>
        <end position="186"/>
    </location>
</feature>
<dbReference type="PANTHER" id="PTHR45711:SF6">
    <property type="entry name" value="CHLORIDE CHANNEL PROTEIN"/>
    <property type="match status" value="1"/>
</dbReference>
<feature type="transmembrane region" description="Helical" evidence="8">
    <location>
        <begin position="63"/>
        <end position="81"/>
    </location>
</feature>
<dbReference type="CDD" id="cd01031">
    <property type="entry name" value="EriC"/>
    <property type="match status" value="1"/>
</dbReference>
<keyword evidence="5" id="KW-0406">Ion transport</keyword>
<evidence type="ECO:0000256" key="5">
    <source>
        <dbReference type="ARBA" id="ARBA00023065"/>
    </source>
</evidence>
<feature type="transmembrane region" description="Helical" evidence="8">
    <location>
        <begin position="274"/>
        <end position="295"/>
    </location>
</feature>
<keyword evidence="6 8" id="KW-0472">Membrane</keyword>
<gene>
    <name evidence="10" type="ORF">FRIFI_2460</name>
</gene>
<keyword evidence="4 8" id="KW-1133">Transmembrane helix</keyword>
<feature type="transmembrane region" description="Helical" evidence="8">
    <location>
        <begin position="364"/>
        <end position="392"/>
    </location>
</feature>
<dbReference type="GO" id="GO:0006813">
    <property type="term" value="P:potassium ion transport"/>
    <property type="evidence" value="ECO:0007669"/>
    <property type="project" value="InterPro"/>
</dbReference>
<dbReference type="Pfam" id="PF00654">
    <property type="entry name" value="Voltage_CLC"/>
    <property type="match status" value="1"/>
</dbReference>
<evidence type="ECO:0000256" key="1">
    <source>
        <dbReference type="ARBA" id="ARBA00004141"/>
    </source>
</evidence>
<keyword evidence="11" id="KW-1185">Reference proteome</keyword>
<dbReference type="Proteomes" id="UP000245695">
    <property type="component" value="Chromosome 1"/>
</dbReference>
<keyword evidence="7" id="KW-0868">Chloride</keyword>
<dbReference type="PANTHER" id="PTHR45711">
    <property type="entry name" value="CHLORIDE CHANNEL PROTEIN"/>
    <property type="match status" value="1"/>
</dbReference>
<dbReference type="SUPFAM" id="SSF81340">
    <property type="entry name" value="Clc chloride channel"/>
    <property type="match status" value="1"/>
</dbReference>
<dbReference type="SUPFAM" id="SSF116726">
    <property type="entry name" value="TrkA C-terminal domain-like"/>
    <property type="match status" value="1"/>
</dbReference>
<evidence type="ECO:0000256" key="3">
    <source>
        <dbReference type="ARBA" id="ARBA00022692"/>
    </source>
</evidence>
<feature type="transmembrane region" description="Helical" evidence="8">
    <location>
        <begin position="114"/>
        <end position="132"/>
    </location>
</feature>
<evidence type="ECO:0000313" key="10">
    <source>
        <dbReference type="EMBL" id="CEI73985.1"/>
    </source>
</evidence>
<dbReference type="KEGG" id="rhom:FRIFI_2460"/>
<reference evidence="10 11" key="1">
    <citation type="submission" date="2014-09" db="EMBL/GenBank/DDBJ databases">
        <authorList>
            <person name="Hornung B.V."/>
        </authorList>
    </citation>
    <scope>NUCLEOTIDE SEQUENCE [LARGE SCALE GENOMIC DNA]</scope>
    <source>
        <strain evidence="10 11">FRIFI</strain>
    </source>
</reference>
<feature type="transmembrane region" description="Helical" evidence="8">
    <location>
        <begin position="232"/>
        <end position="253"/>
    </location>
</feature>
<organism evidence="10 11">
    <name type="scientific">Romboutsia hominis</name>
    <dbReference type="NCBI Taxonomy" id="1507512"/>
    <lineage>
        <taxon>Bacteria</taxon>
        <taxon>Bacillati</taxon>
        <taxon>Bacillota</taxon>
        <taxon>Clostridia</taxon>
        <taxon>Peptostreptococcales</taxon>
        <taxon>Peptostreptococcaceae</taxon>
        <taxon>Romboutsia</taxon>
    </lineage>
</organism>
<protein>
    <submittedName>
        <fullName evidence="10">H(+)/Cl(-) exchange transporter ClcA</fullName>
    </submittedName>
</protein>
<sequence length="521" mass="56529">MISTNKERAYNILKRSQNSKYRLIRDSLLVGIAVGLIIVVYRILGSKLMELFKGLYSKGREDILFIPVIFMILIALGYIVAQQVKREPMISGSGIPQVEGILTRRIKINWFRVLVNKFIGGLLCLGVGFSVGREGPSVQMGACVGEGISKGLDKLDNEEKYFVTCGASAGLSAAFNAPLAGVMFALEEAHKNFSPLVLASAMTASITADFVSKQFFGLMPSLHTAKLNAMPLKYYWVLIILGIVVGISGVLFNSGILKTQTIFKNSKLSKEVKIMIPFILTGIIGLISPVLLGGGHELIMTLQEQNFTLNLLMILLIAKFIFTFICFGSGAPGGIFFPLLALGSIVGNIVGIISAMYMGIPSTYIINFVVLAMAGHFAAIVKAPITAIILILEMTGSLDHLLPLSIVVIIAQLTSDLLNSHPIYESLLERLLEGGEYECETGVNKKTLFETVVHINSDLDGKCVKDIIWPKNCLIVGITRGDVEIIPKGSTKIMAGDYLTIMANQCECSNVLDDVVNLAQN</sequence>